<dbReference type="EMBL" id="NNBW01000695">
    <property type="protein sequence ID" value="OYL16639.1"/>
    <property type="molecule type" value="Genomic_DNA"/>
</dbReference>
<proteinExistence type="predicted"/>
<organism evidence="1 2">
    <name type="scientific">Streptococcus pneumoniae</name>
    <dbReference type="NCBI Taxonomy" id="1313"/>
    <lineage>
        <taxon>Bacteria</taxon>
        <taxon>Bacillati</taxon>
        <taxon>Bacillota</taxon>
        <taxon>Bacilli</taxon>
        <taxon>Lactobacillales</taxon>
        <taxon>Streptococcaceae</taxon>
        <taxon>Streptococcus</taxon>
    </lineage>
</organism>
<dbReference type="AlphaFoldDB" id="A0AA44MRG2"/>
<keyword evidence="1" id="KW-0808">Transferase</keyword>
<protein>
    <submittedName>
        <fullName evidence="1">Histidine kinase</fullName>
    </submittedName>
</protein>
<gene>
    <name evidence="1" type="ORF">A5N45_13920</name>
</gene>
<reference evidence="1 2" key="1">
    <citation type="submission" date="2017-07" db="EMBL/GenBank/DDBJ databases">
        <title>Invasive disease caused simultaneously by more than one serotype of Streptococcus pneumoniae, South Africa.</title>
        <authorList>
            <person name="Ndlangisa K."/>
            <person name="Du Plessis M."/>
            <person name="Von Gottberg A."/>
        </authorList>
    </citation>
    <scope>NUCLEOTIDE SEQUENCE [LARGE SCALE GENOMIC DNA]</scope>
    <source>
        <strain evidence="1 2">8227-15B</strain>
    </source>
</reference>
<name>A0AA44MRG2_STREE</name>
<evidence type="ECO:0000313" key="1">
    <source>
        <dbReference type="EMBL" id="OYL16639.1"/>
    </source>
</evidence>
<accession>A0AA44MRG2</accession>
<sequence>MTHPDRANVNPGSPPLRETLSQLRLRELLLEVQDRIEQIVEGRDRLDGLIDAILAITSGLKLDAT</sequence>
<dbReference type="Proteomes" id="UP000214939">
    <property type="component" value="Unassembled WGS sequence"/>
</dbReference>
<dbReference type="GO" id="GO:0016301">
    <property type="term" value="F:kinase activity"/>
    <property type="evidence" value="ECO:0007669"/>
    <property type="project" value="UniProtKB-KW"/>
</dbReference>
<evidence type="ECO:0000313" key="2">
    <source>
        <dbReference type="Proteomes" id="UP000214939"/>
    </source>
</evidence>
<feature type="non-terminal residue" evidence="1">
    <location>
        <position position="65"/>
    </location>
</feature>
<keyword evidence="1" id="KW-0418">Kinase</keyword>
<comment type="caution">
    <text evidence="1">The sequence shown here is derived from an EMBL/GenBank/DDBJ whole genome shotgun (WGS) entry which is preliminary data.</text>
</comment>